<accession>A0A0F3KWT7</accession>
<dbReference type="Pfam" id="PF18709">
    <property type="entry name" value="DLP_helical"/>
    <property type="match status" value="1"/>
</dbReference>
<dbReference type="InterPro" id="IPR027417">
    <property type="entry name" value="P-loop_NTPase"/>
</dbReference>
<dbReference type="PATRIC" id="fig|345309.4.peg.524"/>
<gene>
    <name evidence="3" type="ORF">VI08_06615</name>
</gene>
<name>A0A0F3KWT7_9GAMM</name>
<dbReference type="Gene3D" id="3.40.50.300">
    <property type="entry name" value="P-loop containing nucleotide triphosphate hydrolases"/>
    <property type="match status" value="1"/>
</dbReference>
<dbReference type="NCBIfam" id="NF041922">
    <property type="entry name" value="DLP_LeoA_gen"/>
    <property type="match status" value="1"/>
</dbReference>
<keyword evidence="4" id="KW-1185">Reference proteome</keyword>
<dbReference type="OrthoDB" id="6402537at2"/>
<organism evidence="3 4">
    <name type="scientific">Luteibacter yeojuensis</name>
    <dbReference type="NCBI Taxonomy" id="345309"/>
    <lineage>
        <taxon>Bacteria</taxon>
        <taxon>Pseudomonadati</taxon>
        <taxon>Pseudomonadota</taxon>
        <taxon>Gammaproteobacteria</taxon>
        <taxon>Lysobacterales</taxon>
        <taxon>Rhodanobacteraceae</taxon>
        <taxon>Luteibacter</taxon>
    </lineage>
</organism>
<comment type="caution">
    <text evidence="3">The sequence shown here is derived from an EMBL/GenBank/DDBJ whole genome shotgun (WGS) entry which is preliminary data.</text>
</comment>
<dbReference type="AlphaFoldDB" id="A0A0F3KWT7"/>
<dbReference type="RefSeq" id="WP_045828774.1">
    <property type="nucleotide sequence ID" value="NZ_JZRB01000014.1"/>
</dbReference>
<sequence length="568" mass="63555">MESTLELFQAKQAHALDLLGKLEQFIRQGSDLGVPIDPSLSAKLDHASQTLSDSKLKIALIGGFSEGKTSIAAAWMERLDKASMRISQQESSNEISVYQVEDDLLLIDTPGLFGFKERNDADLQAVEKYKDITRKYVSEAHLVLYVMNSTNPIKESHRDELHWLFRTLDLLPRTVFVLSRFDEVADVEDEGSYQESLKVKRANVQDRLRDALDMNAQEVADTCIVAVAANPFDLGTEHWLANLEQFKSLSHISSLQAATLAKIKDNGGAMVLVDQARKSVIRDILHKELPVAKENDDRLGAELEKLKDGHRTLTSQLAGAGSQLSEARTALREFIVRYFSDLILRTQGLTLETFPEFFEREIGAEGIIVTTRLQNEFDRQLNGVAQELGRMRLSFDSEVSYFNDSVLKFGKQGVNYLVKGNLINNTSILAARDGVVGIAKTLGMDLSKALKFKPWGAVNLAKGVNGALAGLGLALEAWDSYERIQRQKEFESAKVKMVGNFEGQRKDLMELVNDDYFIERFFPEYAQLQAGIAEVAAAIARQEDLRRQFHQWRVAGEFIEGEFSVVVG</sequence>
<feature type="domain" description="Dynamin N-terminal" evidence="1">
    <location>
        <begin position="99"/>
        <end position="178"/>
    </location>
</feature>
<evidence type="ECO:0000313" key="4">
    <source>
        <dbReference type="Proteomes" id="UP000033651"/>
    </source>
</evidence>
<reference evidence="3 4" key="1">
    <citation type="submission" date="2015-03" db="EMBL/GenBank/DDBJ databases">
        <title>Draft genome sequence of Luteibacter yeojuensis strain SU11.</title>
        <authorList>
            <person name="Sulaiman J."/>
            <person name="Priya K."/>
            <person name="Chan K.-G."/>
        </authorList>
    </citation>
    <scope>NUCLEOTIDE SEQUENCE [LARGE SCALE GENOMIC DNA]</scope>
    <source>
        <strain evidence="3 4">SU11</strain>
    </source>
</reference>
<dbReference type="SUPFAM" id="SSF52540">
    <property type="entry name" value="P-loop containing nucleoside triphosphate hydrolases"/>
    <property type="match status" value="1"/>
</dbReference>
<feature type="domain" description="Dynamin-like helical" evidence="2">
    <location>
        <begin position="215"/>
        <end position="545"/>
    </location>
</feature>
<proteinExistence type="predicted"/>
<dbReference type="InterPro" id="IPR049678">
    <property type="entry name" value="LeoA-like"/>
</dbReference>
<dbReference type="InterPro" id="IPR040576">
    <property type="entry name" value="DLP_helical"/>
</dbReference>
<dbReference type="EMBL" id="JZRB01000014">
    <property type="protein sequence ID" value="KJV35678.1"/>
    <property type="molecule type" value="Genomic_DNA"/>
</dbReference>
<protein>
    <submittedName>
        <fullName evidence="3">Labile enterotoxin output A</fullName>
    </submittedName>
</protein>
<evidence type="ECO:0000259" key="2">
    <source>
        <dbReference type="Pfam" id="PF18709"/>
    </source>
</evidence>
<dbReference type="Proteomes" id="UP000033651">
    <property type="component" value="Unassembled WGS sequence"/>
</dbReference>
<evidence type="ECO:0000313" key="3">
    <source>
        <dbReference type="EMBL" id="KJV35678.1"/>
    </source>
</evidence>
<evidence type="ECO:0000259" key="1">
    <source>
        <dbReference type="Pfam" id="PF00350"/>
    </source>
</evidence>
<dbReference type="Pfam" id="PF00350">
    <property type="entry name" value="Dynamin_N"/>
    <property type="match status" value="1"/>
</dbReference>
<dbReference type="InterPro" id="IPR045063">
    <property type="entry name" value="Dynamin_N"/>
</dbReference>